<proteinExistence type="inferred from homology"/>
<dbReference type="Pfam" id="PF02852">
    <property type="entry name" value="Pyr_redox_dim"/>
    <property type="match status" value="1"/>
</dbReference>
<dbReference type="InterPro" id="IPR001100">
    <property type="entry name" value="Pyr_nuc-diS_OxRdtase"/>
</dbReference>
<evidence type="ECO:0000256" key="3">
    <source>
        <dbReference type="ARBA" id="ARBA00022630"/>
    </source>
</evidence>
<comment type="caution">
    <text evidence="7">The sequence shown here is derived from an EMBL/GenBank/DDBJ whole genome shotgun (WGS) entry which is preliminary data.</text>
</comment>
<comment type="similarity">
    <text evidence="2">Belongs to the class-I pyridine nucleotide-disulfide oxidoreductase family.</text>
</comment>
<evidence type="ECO:0000313" key="8">
    <source>
        <dbReference type="Proteomes" id="UP001484239"/>
    </source>
</evidence>
<protein>
    <submittedName>
        <fullName evidence="7">Mercuric reductase</fullName>
    </submittedName>
</protein>
<feature type="domain" description="Pyridine nucleotide-disulphide oxidoreductase dimerisation" evidence="5">
    <location>
        <begin position="353"/>
        <end position="460"/>
    </location>
</feature>
<dbReference type="SUPFAM" id="SSF55424">
    <property type="entry name" value="FAD/NAD-linked reductases, dimerisation (C-terminal) domain"/>
    <property type="match status" value="1"/>
</dbReference>
<dbReference type="PRINTS" id="PR00411">
    <property type="entry name" value="PNDRDTASEI"/>
</dbReference>
<dbReference type="PIRSF" id="PIRSF000350">
    <property type="entry name" value="Mercury_reductase_MerA"/>
    <property type="match status" value="1"/>
</dbReference>
<dbReference type="PANTHER" id="PTHR43014:SF2">
    <property type="entry name" value="MERCURIC REDUCTASE"/>
    <property type="match status" value="1"/>
</dbReference>
<dbReference type="PANTHER" id="PTHR43014">
    <property type="entry name" value="MERCURIC REDUCTASE"/>
    <property type="match status" value="1"/>
</dbReference>
<dbReference type="InterPro" id="IPR004099">
    <property type="entry name" value="Pyr_nucl-diS_OxRdtase_dimer"/>
</dbReference>
<dbReference type="InterPro" id="IPR016156">
    <property type="entry name" value="FAD/NAD-linked_Rdtase_dimer_sf"/>
</dbReference>
<gene>
    <name evidence="7" type="ORF">WI372_11860</name>
</gene>
<keyword evidence="3" id="KW-0285">Flavoprotein</keyword>
<feature type="domain" description="FAD/NAD(P)-binding" evidence="6">
    <location>
        <begin position="7"/>
        <end position="325"/>
    </location>
</feature>
<dbReference type="RefSeq" id="WP_405281264.1">
    <property type="nucleotide sequence ID" value="NZ_JBBHLI010000006.1"/>
</dbReference>
<accession>A0ABU9EAB4</accession>
<dbReference type="SUPFAM" id="SSF51905">
    <property type="entry name" value="FAD/NAD(P)-binding domain"/>
    <property type="match status" value="1"/>
</dbReference>
<reference evidence="7 8" key="1">
    <citation type="submission" date="2024-02" db="EMBL/GenBank/DDBJ databases">
        <title>A novel Gemmatimonadota bacterium.</title>
        <authorList>
            <person name="Du Z.-J."/>
            <person name="Ye Y.-Q."/>
        </authorList>
    </citation>
    <scope>NUCLEOTIDE SEQUENCE [LARGE SCALE GENOMIC DNA]</scope>
    <source>
        <strain evidence="7 8">DH-20</strain>
    </source>
</reference>
<evidence type="ECO:0000256" key="4">
    <source>
        <dbReference type="ARBA" id="ARBA00022827"/>
    </source>
</evidence>
<organism evidence="7 8">
    <name type="scientific">Gaopeijia maritima</name>
    <dbReference type="NCBI Taxonomy" id="3119007"/>
    <lineage>
        <taxon>Bacteria</taxon>
        <taxon>Pseudomonadati</taxon>
        <taxon>Gemmatimonadota</taxon>
        <taxon>Longimicrobiia</taxon>
        <taxon>Gaopeijiales</taxon>
        <taxon>Gaopeijiaceae</taxon>
        <taxon>Gaopeijia</taxon>
    </lineage>
</organism>
<evidence type="ECO:0000256" key="1">
    <source>
        <dbReference type="ARBA" id="ARBA00001974"/>
    </source>
</evidence>
<evidence type="ECO:0000313" key="7">
    <source>
        <dbReference type="EMBL" id="MEK9501677.1"/>
    </source>
</evidence>
<dbReference type="EMBL" id="JBBHLI010000006">
    <property type="protein sequence ID" value="MEK9501677.1"/>
    <property type="molecule type" value="Genomic_DNA"/>
</dbReference>
<dbReference type="Gene3D" id="3.30.390.30">
    <property type="match status" value="1"/>
</dbReference>
<sequence length="466" mass="50180">MDRVDDLVIGTGQAGKPLAGALAESGRRVVVVEAHDRVGGTCVLTGCTPTKAMVASARVAHLARRAADYGVEIGDVSIDLGRVRERKRTVVDDFSSGSRRGLEKHDTLELVFGFARFTGERRVEVDLRAGGRRTLEAERVFVNTGTRNRVLPLDGLDAVPWLDNASIMELDEVPEHLIVLGGGFIGLEFGQMFRRFGAEVTIVEAAGRLVGREDPEVSEALRKMLDDDGIAIRLDSRAAAVTRHGAGVRLTVETEAGEASIAGSHLLMAVGRVPATEGLGTDAAGIERTDRGFIRVNERLETTAEGVWALGDVNGGPPFTHIAYDDFRIVQRNLLEAAAPFGSGPATRDDRLVPYTLFTDPQLGRIGLTETQAREAGHAVRIAHLPMTRVARAIETDETRGFMKAVVDGDTDRILGAAILGPEGGEVATILQLAMMGDLPWTRLRDTALSHPTWGESLNNLFTTLE</sequence>
<keyword evidence="8" id="KW-1185">Reference proteome</keyword>
<dbReference type="Proteomes" id="UP001484239">
    <property type="component" value="Unassembled WGS sequence"/>
</dbReference>
<name>A0ABU9EAB4_9BACT</name>
<dbReference type="Gene3D" id="3.50.50.60">
    <property type="entry name" value="FAD/NAD(P)-binding domain"/>
    <property type="match status" value="2"/>
</dbReference>
<keyword evidence="4" id="KW-0274">FAD</keyword>
<evidence type="ECO:0000259" key="6">
    <source>
        <dbReference type="Pfam" id="PF07992"/>
    </source>
</evidence>
<evidence type="ECO:0000259" key="5">
    <source>
        <dbReference type="Pfam" id="PF02852"/>
    </source>
</evidence>
<evidence type="ECO:0000256" key="2">
    <source>
        <dbReference type="ARBA" id="ARBA00007532"/>
    </source>
</evidence>
<dbReference type="PRINTS" id="PR00368">
    <property type="entry name" value="FADPNR"/>
</dbReference>
<dbReference type="Pfam" id="PF07992">
    <property type="entry name" value="Pyr_redox_2"/>
    <property type="match status" value="1"/>
</dbReference>
<dbReference type="InterPro" id="IPR036188">
    <property type="entry name" value="FAD/NAD-bd_sf"/>
</dbReference>
<dbReference type="InterPro" id="IPR023753">
    <property type="entry name" value="FAD/NAD-binding_dom"/>
</dbReference>
<comment type="cofactor">
    <cofactor evidence="1">
        <name>FAD</name>
        <dbReference type="ChEBI" id="CHEBI:57692"/>
    </cofactor>
</comment>